<evidence type="ECO:0000256" key="1">
    <source>
        <dbReference type="ARBA" id="ARBA00004752"/>
    </source>
</evidence>
<dbReference type="PROSITE" id="PS51257">
    <property type="entry name" value="PROKAR_LIPOPROTEIN"/>
    <property type="match status" value="1"/>
</dbReference>
<dbReference type="GO" id="GO:0071555">
    <property type="term" value="P:cell wall organization"/>
    <property type="evidence" value="ECO:0007669"/>
    <property type="project" value="UniProtKB-UniRule"/>
</dbReference>
<dbReference type="EMBL" id="LJYW01000001">
    <property type="protein sequence ID" value="KPL54017.1"/>
    <property type="molecule type" value="Genomic_DNA"/>
</dbReference>
<evidence type="ECO:0000256" key="3">
    <source>
        <dbReference type="ARBA" id="ARBA00022679"/>
    </source>
</evidence>
<reference evidence="11 12" key="2">
    <citation type="submission" date="2015-10" db="EMBL/GenBank/DDBJ databases">
        <title>Draft Genome Sequence of Prosthecomicrobium hirschii ATCC 27832.</title>
        <authorList>
            <person name="Daniel J."/>
            <person name="Givan S.A."/>
            <person name="Brun Y.V."/>
            <person name="Brown P.J."/>
        </authorList>
    </citation>
    <scope>NUCLEOTIDE SEQUENCE [LARGE SCALE GENOMIC DNA]</scope>
    <source>
        <strain evidence="11 12">16</strain>
    </source>
</reference>
<dbReference type="PROSITE" id="PS52029">
    <property type="entry name" value="LD_TPASE"/>
    <property type="match status" value="1"/>
</dbReference>
<keyword evidence="5 7" id="KW-0573">Peptidoglycan synthesis</keyword>
<dbReference type="Pfam" id="PF03734">
    <property type="entry name" value="YkuD"/>
    <property type="match status" value="1"/>
</dbReference>
<evidence type="ECO:0000256" key="9">
    <source>
        <dbReference type="SAM" id="SignalP"/>
    </source>
</evidence>
<feature type="active site" description="Proton donor/acceptor" evidence="7">
    <location>
        <position position="150"/>
    </location>
</feature>
<dbReference type="CDD" id="cd16913">
    <property type="entry name" value="YkuD_like"/>
    <property type="match status" value="1"/>
</dbReference>
<dbReference type="InterPro" id="IPR005490">
    <property type="entry name" value="LD_TPept_cat_dom"/>
</dbReference>
<reference evidence="11 12" key="1">
    <citation type="submission" date="2015-09" db="EMBL/GenBank/DDBJ databases">
        <authorList>
            <consortium name="Swine Surveillance"/>
        </authorList>
    </citation>
    <scope>NUCLEOTIDE SEQUENCE [LARGE SCALE GENOMIC DNA]</scope>
    <source>
        <strain evidence="11 12">16</strain>
    </source>
</reference>
<keyword evidence="6 7" id="KW-0961">Cell wall biogenesis/degradation</keyword>
<feature type="chain" id="PRO_5006025683" description="L,D-TPase catalytic domain-containing protein" evidence="9">
    <location>
        <begin position="21"/>
        <end position="462"/>
    </location>
</feature>
<feature type="compositionally biased region" description="Basic and acidic residues" evidence="8">
    <location>
        <begin position="287"/>
        <end position="312"/>
    </location>
</feature>
<accession>A0A0N8GFD5</accession>
<evidence type="ECO:0000313" key="11">
    <source>
        <dbReference type="EMBL" id="KPL54017.1"/>
    </source>
</evidence>
<dbReference type="InterPro" id="IPR038063">
    <property type="entry name" value="Transpep_catalytic_dom"/>
</dbReference>
<dbReference type="UniPathway" id="UPA00219"/>
<dbReference type="PANTHER" id="PTHR36699:SF1">
    <property type="entry name" value="L,D-TRANSPEPTIDASE YAFK-RELATED"/>
    <property type="match status" value="1"/>
</dbReference>
<proteinExistence type="inferred from homology"/>
<dbReference type="SUPFAM" id="SSF141523">
    <property type="entry name" value="L,D-transpeptidase catalytic domain-like"/>
    <property type="match status" value="1"/>
</dbReference>
<protein>
    <recommendedName>
        <fullName evidence="10">L,D-TPase catalytic domain-containing protein</fullName>
    </recommendedName>
</protein>
<feature type="signal peptide" evidence="9">
    <location>
        <begin position="1"/>
        <end position="20"/>
    </location>
</feature>
<evidence type="ECO:0000313" key="12">
    <source>
        <dbReference type="Proteomes" id="UP000048984"/>
    </source>
</evidence>
<evidence type="ECO:0000256" key="7">
    <source>
        <dbReference type="PROSITE-ProRule" id="PRU01373"/>
    </source>
</evidence>
<evidence type="ECO:0000256" key="5">
    <source>
        <dbReference type="ARBA" id="ARBA00022984"/>
    </source>
</evidence>
<dbReference type="GO" id="GO:0009252">
    <property type="term" value="P:peptidoglycan biosynthetic process"/>
    <property type="evidence" value="ECO:0007669"/>
    <property type="project" value="UniProtKB-UniPathway"/>
</dbReference>
<dbReference type="GO" id="GO:0004180">
    <property type="term" value="F:carboxypeptidase activity"/>
    <property type="evidence" value="ECO:0007669"/>
    <property type="project" value="UniProtKB-ARBA"/>
</dbReference>
<comment type="caution">
    <text evidence="11">The sequence shown here is derived from an EMBL/GenBank/DDBJ whole genome shotgun (WGS) entry which is preliminary data.</text>
</comment>
<comment type="pathway">
    <text evidence="1 7">Cell wall biogenesis; peptidoglycan biosynthesis.</text>
</comment>
<name>A0A0N8GFD5_9HYPH</name>
<dbReference type="AlphaFoldDB" id="A0A0N8GFD5"/>
<dbReference type="STRING" id="665126.ABB55_18860"/>
<evidence type="ECO:0000256" key="2">
    <source>
        <dbReference type="ARBA" id="ARBA00005992"/>
    </source>
</evidence>
<comment type="similarity">
    <text evidence="2">Belongs to the YkuD family.</text>
</comment>
<keyword evidence="9" id="KW-0732">Signal</keyword>
<dbReference type="RefSeq" id="WP_054360182.1">
    <property type="nucleotide sequence ID" value="NZ_LJYW01000001.1"/>
</dbReference>
<feature type="domain" description="L,D-TPase catalytic" evidence="10">
    <location>
        <begin position="58"/>
        <end position="189"/>
    </location>
</feature>
<dbReference type="GO" id="GO:0008360">
    <property type="term" value="P:regulation of cell shape"/>
    <property type="evidence" value="ECO:0007669"/>
    <property type="project" value="UniProtKB-UniRule"/>
</dbReference>
<evidence type="ECO:0000259" key="10">
    <source>
        <dbReference type="PROSITE" id="PS52029"/>
    </source>
</evidence>
<keyword evidence="4 7" id="KW-0133">Cell shape</keyword>
<feature type="region of interest" description="Disordered" evidence="8">
    <location>
        <begin position="286"/>
        <end position="314"/>
    </location>
</feature>
<keyword evidence="3" id="KW-0808">Transferase</keyword>
<dbReference type="GO" id="GO:0016740">
    <property type="term" value="F:transferase activity"/>
    <property type="evidence" value="ECO:0007669"/>
    <property type="project" value="UniProtKB-KW"/>
</dbReference>
<evidence type="ECO:0000256" key="8">
    <source>
        <dbReference type="SAM" id="MobiDB-lite"/>
    </source>
</evidence>
<sequence length="462" mass="49507">MVFKPALRLLAISAVAFGLAACQEEHGLIEQNGKSIRPLRQDMIELMAEKGMRKEDPILVRIFKQDSVLEVWKRDKTGRYALLKDYKICAWGGTIGPKIRQGDKQSPEGFYTVTPSRMNPNSQYYLSYDVGFPNAFDRAYGRTGDAIMVHGACSSAGCFAMTDAQVEEIYALAREAFAGGQPSFQVQSFPFRMTAQNMARNRNNPNMPFWRNLKEGYDHFEVTKVEPKVDVCEKRYVFNAQPKDPAMSTFNAVGACPVYEVPSHIATLVAAKSKADEAERSTVIAALDEKERKATQEELDRRLEESKPKREGGSLMASIFRSGQGEASPATTGSAGAARTPIAVPIPRAAPGRIPSQPAQPVEVAKADQGVGSWFGFASKSDSETTGTAKAGSVATAAAAPASTAVVMPAAPPRPAVAPAPAPVPVGSKPAAVVAPAPAPVAAVAAPKPERSIWQRLNPFGG</sequence>
<dbReference type="Proteomes" id="UP000048984">
    <property type="component" value="Unassembled WGS sequence"/>
</dbReference>
<evidence type="ECO:0000256" key="4">
    <source>
        <dbReference type="ARBA" id="ARBA00022960"/>
    </source>
</evidence>
<dbReference type="PANTHER" id="PTHR36699">
    <property type="entry name" value="LD-TRANSPEPTIDASE"/>
    <property type="match status" value="1"/>
</dbReference>
<organism evidence="11 12">
    <name type="scientific">Prosthecodimorpha hirschii</name>
    <dbReference type="NCBI Taxonomy" id="665126"/>
    <lineage>
        <taxon>Bacteria</taxon>
        <taxon>Pseudomonadati</taxon>
        <taxon>Pseudomonadota</taxon>
        <taxon>Alphaproteobacteria</taxon>
        <taxon>Hyphomicrobiales</taxon>
        <taxon>Ancalomicrobiaceae</taxon>
        <taxon>Prosthecodimorpha</taxon>
    </lineage>
</organism>
<keyword evidence="12" id="KW-1185">Reference proteome</keyword>
<feature type="active site" description="Nucleophile" evidence="7">
    <location>
        <position position="158"/>
    </location>
</feature>
<gene>
    <name evidence="11" type="ORF">ABB55_18860</name>
</gene>
<evidence type="ECO:0000256" key="6">
    <source>
        <dbReference type="ARBA" id="ARBA00023316"/>
    </source>
</evidence>